<dbReference type="RefSeq" id="WP_116554433.1">
    <property type="nucleotide sequence ID" value="NZ_QCZG01000014.1"/>
</dbReference>
<dbReference type="Proteomes" id="UP000245998">
    <property type="component" value="Unassembled WGS sequence"/>
</dbReference>
<gene>
    <name evidence="1" type="ORF">DCC39_08325</name>
</gene>
<organism evidence="1 2">
    <name type="scientific">Pueribacillus theae</name>
    <dbReference type="NCBI Taxonomy" id="2171751"/>
    <lineage>
        <taxon>Bacteria</taxon>
        <taxon>Bacillati</taxon>
        <taxon>Bacillota</taxon>
        <taxon>Bacilli</taxon>
        <taxon>Bacillales</taxon>
        <taxon>Bacillaceae</taxon>
        <taxon>Pueribacillus</taxon>
    </lineage>
</organism>
<comment type="caution">
    <text evidence="1">The sequence shown here is derived from an EMBL/GenBank/DDBJ whole genome shotgun (WGS) entry which is preliminary data.</text>
</comment>
<dbReference type="AlphaFoldDB" id="A0A2U1K4L5"/>
<reference evidence="1 2" key="1">
    <citation type="submission" date="2018-04" db="EMBL/GenBank/DDBJ databases">
        <title>Camelliibacillus theae gen. nov., sp. nov., isolated from Pu'er tea.</title>
        <authorList>
            <person name="Niu L."/>
        </authorList>
    </citation>
    <scope>NUCLEOTIDE SEQUENCE [LARGE SCALE GENOMIC DNA]</scope>
    <source>
        <strain evidence="1 2">T8</strain>
    </source>
</reference>
<proteinExistence type="predicted"/>
<dbReference type="EMBL" id="QCZG01000014">
    <property type="protein sequence ID" value="PWA11933.1"/>
    <property type="molecule type" value="Genomic_DNA"/>
</dbReference>
<sequence length="86" mass="9933">MFKQLQAFANQEKMVEIYTDIEDGEKFSVAKVLDVSEDYTILANVSPNGMNDGFSLIKTDDIYQLNTETRYIQNIEKLYKAKNKTI</sequence>
<evidence type="ECO:0000313" key="2">
    <source>
        <dbReference type="Proteomes" id="UP000245998"/>
    </source>
</evidence>
<dbReference type="OrthoDB" id="2865552at2"/>
<accession>A0A2U1K4L5</accession>
<name>A0A2U1K4L5_9BACI</name>
<evidence type="ECO:0000313" key="1">
    <source>
        <dbReference type="EMBL" id="PWA11933.1"/>
    </source>
</evidence>
<protein>
    <submittedName>
        <fullName evidence="1">Uncharacterized protein</fullName>
    </submittedName>
</protein>
<keyword evidence="2" id="KW-1185">Reference proteome</keyword>